<dbReference type="Proteomes" id="UP001152795">
    <property type="component" value="Unassembled WGS sequence"/>
</dbReference>
<evidence type="ECO:0000313" key="1">
    <source>
        <dbReference type="EMBL" id="CAB3978588.1"/>
    </source>
</evidence>
<proteinExistence type="predicted"/>
<protein>
    <submittedName>
        <fullName evidence="1">Uncharacterized protein</fullName>
    </submittedName>
</protein>
<organism evidence="1 2">
    <name type="scientific">Paramuricea clavata</name>
    <name type="common">Red gorgonian</name>
    <name type="synonym">Violescent sea-whip</name>
    <dbReference type="NCBI Taxonomy" id="317549"/>
    <lineage>
        <taxon>Eukaryota</taxon>
        <taxon>Metazoa</taxon>
        <taxon>Cnidaria</taxon>
        <taxon>Anthozoa</taxon>
        <taxon>Octocorallia</taxon>
        <taxon>Malacalcyonacea</taxon>
        <taxon>Plexauridae</taxon>
        <taxon>Paramuricea</taxon>
    </lineage>
</organism>
<comment type="caution">
    <text evidence="1">The sequence shown here is derived from an EMBL/GenBank/DDBJ whole genome shotgun (WGS) entry which is preliminary data.</text>
</comment>
<accession>A0A6S7FHF6</accession>
<dbReference type="EMBL" id="CACRXK020000127">
    <property type="protein sequence ID" value="CAB3978588.1"/>
    <property type="molecule type" value="Genomic_DNA"/>
</dbReference>
<evidence type="ECO:0000313" key="2">
    <source>
        <dbReference type="Proteomes" id="UP001152795"/>
    </source>
</evidence>
<gene>
    <name evidence="1" type="ORF">PACLA_8A061834</name>
</gene>
<keyword evidence="2" id="KW-1185">Reference proteome</keyword>
<name>A0A6S7FHF6_PARCT</name>
<reference evidence="1" key="1">
    <citation type="submission" date="2020-04" db="EMBL/GenBank/DDBJ databases">
        <authorList>
            <person name="Alioto T."/>
            <person name="Alioto T."/>
            <person name="Gomez Garrido J."/>
        </authorList>
    </citation>
    <scope>NUCLEOTIDE SEQUENCE</scope>
    <source>
        <strain evidence="1">A484AB</strain>
    </source>
</reference>
<dbReference type="AlphaFoldDB" id="A0A6S7FHF6"/>
<sequence>MADLSKETVKYTRLWGLHRSCKIFHLSYLKKSFSKRPKEVEVVEIVGQSGRRHAICSEIEKRVYVNTPSTKAPTASLHSVHWHMVKRYRLVCYDLL</sequence>